<feature type="compositionally biased region" description="Basic and acidic residues" evidence="1">
    <location>
        <begin position="21"/>
        <end position="30"/>
    </location>
</feature>
<accession>A0A8T9CBR7</accession>
<dbReference type="InterPro" id="IPR025124">
    <property type="entry name" value="Gag1-like_clamp"/>
</dbReference>
<sequence>MSRRDPPTPPADDAAGGVPAEELRGAHDQEMQTPLQLHGADQHDDGAEAKLGDDGWPGLASNLKLTGPTPADAAAHDTSTNMALPETYEYPAGEQRPVAQNVDDPAGGGVAHTSTTLAEPEDEGVDVSNSAAVEQSTLDKVVAPLHQNIVPHITNASSTKISSSSHPLPLPSHPKPRIESRTAPHEAKMRFGKPAPGSAAHRRRVMASTNALTAYEADLTNKDRTIQKEAIRKLLSEIVKDDWQWPLPIDSDSADEVPPQGDGPADPIEQEKDQEPVPELQQEWKERDEWLSNISDNDEPDPYMPKPRSTSPQSPKSPFRFDSPDGVWETVQMTERKRKQRRQKRERAELEWNDGLRCFTERRDVWTGARQVSRRTRASSPPKRLSLSSGDGSSTAVETEDVDEWEDYDIEIPIAPPLIPPTNGMRAGIGPEIYDTIFDKVIMQQLTPSCPINLSDVINSCVKGWKRDGEWPPKSTVPESPKSRRRRSISVATLFSTNSNNPANAGAAREKKKEKENEEKEKEKEPEGGHEKTKEKSRLRKTMQKFIPGRRGSANSRGSNGGDPGEAR</sequence>
<name>A0A8T9CBR7_9HELO</name>
<feature type="region of interest" description="Disordered" evidence="1">
    <location>
        <begin position="465"/>
        <end position="568"/>
    </location>
</feature>
<gene>
    <name evidence="3" type="ORF">LSUE1_G007472</name>
</gene>
<dbReference type="Proteomes" id="UP000469558">
    <property type="component" value="Unassembled WGS sequence"/>
</dbReference>
<evidence type="ECO:0000313" key="3">
    <source>
        <dbReference type="EMBL" id="TVY80373.1"/>
    </source>
</evidence>
<feature type="region of interest" description="Disordered" evidence="1">
    <location>
        <begin position="245"/>
        <end position="347"/>
    </location>
</feature>
<feature type="compositionally biased region" description="Low complexity" evidence="1">
    <location>
        <begin position="157"/>
        <end position="167"/>
    </location>
</feature>
<feature type="compositionally biased region" description="Low complexity" evidence="1">
    <location>
        <begin position="549"/>
        <end position="558"/>
    </location>
</feature>
<keyword evidence="4" id="KW-1185">Reference proteome</keyword>
<dbReference type="OrthoDB" id="5422958at2759"/>
<feature type="compositionally biased region" description="Low complexity" evidence="1">
    <location>
        <begin position="11"/>
        <end position="20"/>
    </location>
</feature>
<feature type="domain" description="Gag1-like clamp" evidence="2">
    <location>
        <begin position="317"/>
        <end position="472"/>
    </location>
</feature>
<feature type="compositionally biased region" description="Gly residues" evidence="1">
    <location>
        <begin position="559"/>
        <end position="568"/>
    </location>
</feature>
<feature type="region of interest" description="Disordered" evidence="1">
    <location>
        <begin position="1"/>
        <end position="124"/>
    </location>
</feature>
<evidence type="ECO:0000256" key="1">
    <source>
        <dbReference type="SAM" id="MobiDB-lite"/>
    </source>
</evidence>
<comment type="caution">
    <text evidence="3">The sequence shown here is derived from an EMBL/GenBank/DDBJ whole genome shotgun (WGS) entry which is preliminary data.</text>
</comment>
<feature type="compositionally biased region" description="Basic residues" evidence="1">
    <location>
        <begin position="336"/>
        <end position="345"/>
    </location>
</feature>
<feature type="region of interest" description="Disordered" evidence="1">
    <location>
        <begin position="369"/>
        <end position="397"/>
    </location>
</feature>
<protein>
    <recommendedName>
        <fullName evidence="2">Gag1-like clamp domain-containing protein</fullName>
    </recommendedName>
</protein>
<dbReference type="PANTHER" id="PTHR28065:SF1">
    <property type="entry name" value="DUF4050 DOMAIN-CONTAINING PROTEIN"/>
    <property type="match status" value="1"/>
</dbReference>
<proteinExistence type="predicted"/>
<evidence type="ECO:0000313" key="4">
    <source>
        <dbReference type="Proteomes" id="UP000469558"/>
    </source>
</evidence>
<dbReference type="PANTHER" id="PTHR28065">
    <property type="entry name" value="FREQUENIN"/>
    <property type="match status" value="1"/>
</dbReference>
<feature type="compositionally biased region" description="Basic and acidic residues" evidence="1">
    <location>
        <begin position="508"/>
        <end position="536"/>
    </location>
</feature>
<evidence type="ECO:0000259" key="2">
    <source>
        <dbReference type="Pfam" id="PF13259"/>
    </source>
</evidence>
<feature type="compositionally biased region" description="Polar residues" evidence="1">
    <location>
        <begin position="490"/>
        <end position="503"/>
    </location>
</feature>
<dbReference type="AlphaFoldDB" id="A0A8T9CBR7"/>
<feature type="compositionally biased region" description="Basic and acidic residues" evidence="1">
    <location>
        <begin position="40"/>
        <end position="53"/>
    </location>
</feature>
<feature type="region of interest" description="Disordered" evidence="1">
    <location>
        <begin position="157"/>
        <end position="176"/>
    </location>
</feature>
<dbReference type="EMBL" id="QGMK01000696">
    <property type="protein sequence ID" value="TVY80373.1"/>
    <property type="molecule type" value="Genomic_DNA"/>
</dbReference>
<dbReference type="InterPro" id="IPR053274">
    <property type="entry name" value="Fluconazole_resistance"/>
</dbReference>
<reference evidence="3 4" key="1">
    <citation type="submission" date="2018-05" db="EMBL/GenBank/DDBJ databases">
        <title>Genome sequencing and assembly of the regulated plant pathogen Lachnellula willkommii and related sister species for the development of diagnostic species identification markers.</title>
        <authorList>
            <person name="Giroux E."/>
            <person name="Bilodeau G."/>
        </authorList>
    </citation>
    <scope>NUCLEOTIDE SEQUENCE [LARGE SCALE GENOMIC DNA]</scope>
    <source>
        <strain evidence="3 4">CBS 268.59</strain>
    </source>
</reference>
<dbReference type="Pfam" id="PF13259">
    <property type="entry name" value="clamp_Gag1-like"/>
    <property type="match status" value="1"/>
</dbReference>
<feature type="compositionally biased region" description="Polar residues" evidence="1">
    <location>
        <begin position="386"/>
        <end position="397"/>
    </location>
</feature>
<organism evidence="3 4">
    <name type="scientific">Lachnellula suecica</name>
    <dbReference type="NCBI Taxonomy" id="602035"/>
    <lineage>
        <taxon>Eukaryota</taxon>
        <taxon>Fungi</taxon>
        <taxon>Dikarya</taxon>
        <taxon>Ascomycota</taxon>
        <taxon>Pezizomycotina</taxon>
        <taxon>Leotiomycetes</taxon>
        <taxon>Helotiales</taxon>
        <taxon>Lachnaceae</taxon>
        <taxon>Lachnellula</taxon>
    </lineage>
</organism>